<name>A0A5A5TCD9_9CHLR</name>
<evidence type="ECO:0000313" key="6">
    <source>
        <dbReference type="Proteomes" id="UP000322530"/>
    </source>
</evidence>
<dbReference type="EMBL" id="BIXY01000038">
    <property type="protein sequence ID" value="GCF09180.1"/>
    <property type="molecule type" value="Genomic_DNA"/>
</dbReference>
<sequence>MSETHERTIITALDTYAQIANMLQRTTLPHWLTLNVSMAQLKVLFVLLQKGSTTIGKIANALDIGLPTASHLVERLVRAGLVQRREDPTDRRQMLTSLTATGQEYIDFMQSSHQAQLAHWLNLMSEDDLQAFTRSLQALIRTAHASSCASEQLTDYHLTEQIPQP</sequence>
<feature type="domain" description="HTH marR-type" evidence="4">
    <location>
        <begin position="1"/>
        <end position="141"/>
    </location>
</feature>
<keyword evidence="6" id="KW-1185">Reference proteome</keyword>
<dbReference type="InterPro" id="IPR000835">
    <property type="entry name" value="HTH_MarR-typ"/>
</dbReference>
<dbReference type="PROSITE" id="PS50995">
    <property type="entry name" value="HTH_MARR_2"/>
    <property type="match status" value="1"/>
</dbReference>
<dbReference type="SMART" id="SM00347">
    <property type="entry name" value="HTH_MARR"/>
    <property type="match status" value="1"/>
</dbReference>
<keyword evidence="3" id="KW-0804">Transcription</keyword>
<dbReference type="AlphaFoldDB" id="A0A5A5TCD9"/>
<dbReference type="InterPro" id="IPR023187">
    <property type="entry name" value="Tscrpt_reg_MarR-type_CS"/>
</dbReference>
<dbReference type="Pfam" id="PF01047">
    <property type="entry name" value="MarR"/>
    <property type="match status" value="1"/>
</dbReference>
<evidence type="ECO:0000256" key="1">
    <source>
        <dbReference type="ARBA" id="ARBA00023015"/>
    </source>
</evidence>
<dbReference type="InterPro" id="IPR036390">
    <property type="entry name" value="WH_DNA-bd_sf"/>
</dbReference>
<dbReference type="Proteomes" id="UP000322530">
    <property type="component" value="Unassembled WGS sequence"/>
</dbReference>
<dbReference type="GO" id="GO:0003677">
    <property type="term" value="F:DNA binding"/>
    <property type="evidence" value="ECO:0007669"/>
    <property type="project" value="UniProtKB-KW"/>
</dbReference>
<organism evidence="5 6">
    <name type="scientific">Dictyobacter arantiisoli</name>
    <dbReference type="NCBI Taxonomy" id="2014874"/>
    <lineage>
        <taxon>Bacteria</taxon>
        <taxon>Bacillati</taxon>
        <taxon>Chloroflexota</taxon>
        <taxon>Ktedonobacteria</taxon>
        <taxon>Ktedonobacterales</taxon>
        <taxon>Dictyobacteraceae</taxon>
        <taxon>Dictyobacter</taxon>
    </lineage>
</organism>
<keyword evidence="1" id="KW-0805">Transcription regulation</keyword>
<accession>A0A5A5TCD9</accession>
<evidence type="ECO:0000259" key="4">
    <source>
        <dbReference type="PROSITE" id="PS50995"/>
    </source>
</evidence>
<dbReference type="PANTHER" id="PTHR42756:SF1">
    <property type="entry name" value="TRANSCRIPTIONAL REPRESSOR OF EMRAB OPERON"/>
    <property type="match status" value="1"/>
</dbReference>
<dbReference type="RefSeq" id="WP_172632106.1">
    <property type="nucleotide sequence ID" value="NZ_BIXY01000038.1"/>
</dbReference>
<dbReference type="SUPFAM" id="SSF46785">
    <property type="entry name" value="Winged helix' DNA-binding domain"/>
    <property type="match status" value="1"/>
</dbReference>
<dbReference type="PROSITE" id="PS01117">
    <property type="entry name" value="HTH_MARR_1"/>
    <property type="match status" value="1"/>
</dbReference>
<keyword evidence="2" id="KW-0238">DNA-binding</keyword>
<dbReference type="GO" id="GO:0003700">
    <property type="term" value="F:DNA-binding transcription factor activity"/>
    <property type="evidence" value="ECO:0007669"/>
    <property type="project" value="InterPro"/>
</dbReference>
<dbReference type="InterPro" id="IPR036388">
    <property type="entry name" value="WH-like_DNA-bd_sf"/>
</dbReference>
<dbReference type="PANTHER" id="PTHR42756">
    <property type="entry name" value="TRANSCRIPTIONAL REGULATOR, MARR"/>
    <property type="match status" value="1"/>
</dbReference>
<dbReference type="Gene3D" id="1.10.10.10">
    <property type="entry name" value="Winged helix-like DNA-binding domain superfamily/Winged helix DNA-binding domain"/>
    <property type="match status" value="1"/>
</dbReference>
<evidence type="ECO:0000256" key="2">
    <source>
        <dbReference type="ARBA" id="ARBA00023125"/>
    </source>
</evidence>
<comment type="caution">
    <text evidence="5">The sequence shown here is derived from an EMBL/GenBank/DDBJ whole genome shotgun (WGS) entry which is preliminary data.</text>
</comment>
<protein>
    <recommendedName>
        <fullName evidence="4">HTH marR-type domain-containing protein</fullName>
    </recommendedName>
</protein>
<dbReference type="CDD" id="cd00090">
    <property type="entry name" value="HTH_ARSR"/>
    <property type="match status" value="1"/>
</dbReference>
<gene>
    <name evidence="5" type="ORF">KDI_27440</name>
</gene>
<evidence type="ECO:0000256" key="3">
    <source>
        <dbReference type="ARBA" id="ARBA00023163"/>
    </source>
</evidence>
<reference evidence="5 6" key="1">
    <citation type="submission" date="2019-01" db="EMBL/GenBank/DDBJ databases">
        <title>Draft genome sequence of Dictyobacter sp. Uno17.</title>
        <authorList>
            <person name="Wang C.M."/>
            <person name="Zheng Y."/>
            <person name="Sakai Y."/>
            <person name="Abe K."/>
            <person name="Yokota A."/>
            <person name="Yabe S."/>
        </authorList>
    </citation>
    <scope>NUCLEOTIDE SEQUENCE [LARGE SCALE GENOMIC DNA]</scope>
    <source>
        <strain evidence="5 6">Uno17</strain>
    </source>
</reference>
<proteinExistence type="predicted"/>
<dbReference type="InterPro" id="IPR011991">
    <property type="entry name" value="ArsR-like_HTH"/>
</dbReference>
<evidence type="ECO:0000313" key="5">
    <source>
        <dbReference type="EMBL" id="GCF09180.1"/>
    </source>
</evidence>